<gene>
    <name evidence="3" type="ORF">B0F90DRAFT_1815237</name>
</gene>
<feature type="coiled-coil region" evidence="1">
    <location>
        <begin position="395"/>
        <end position="422"/>
    </location>
</feature>
<feature type="region of interest" description="Disordered" evidence="2">
    <location>
        <begin position="212"/>
        <end position="300"/>
    </location>
</feature>
<feature type="coiled-coil region" evidence="1">
    <location>
        <begin position="448"/>
        <end position="482"/>
    </location>
</feature>
<feature type="compositionally biased region" description="Polar residues" evidence="2">
    <location>
        <begin position="216"/>
        <end position="226"/>
    </location>
</feature>
<comment type="caution">
    <text evidence="3">The sequence shown here is derived from an EMBL/GenBank/DDBJ whole genome shotgun (WGS) entry which is preliminary data.</text>
</comment>
<dbReference type="AlphaFoldDB" id="A0AAD4M9S3"/>
<feature type="compositionally biased region" description="Low complexity" evidence="2">
    <location>
        <begin position="550"/>
        <end position="563"/>
    </location>
</feature>
<feature type="region of interest" description="Disordered" evidence="2">
    <location>
        <begin position="940"/>
        <end position="959"/>
    </location>
</feature>
<accession>A0AAD4M9S3</accession>
<evidence type="ECO:0008006" key="5">
    <source>
        <dbReference type="Google" id="ProtNLM"/>
    </source>
</evidence>
<feature type="compositionally biased region" description="Polar residues" evidence="2">
    <location>
        <begin position="268"/>
        <end position="280"/>
    </location>
</feature>
<feature type="region of interest" description="Disordered" evidence="2">
    <location>
        <begin position="762"/>
        <end position="784"/>
    </location>
</feature>
<feature type="compositionally biased region" description="Low complexity" evidence="2">
    <location>
        <begin position="53"/>
        <end position="78"/>
    </location>
</feature>
<feature type="coiled-coil region" evidence="1">
    <location>
        <begin position="307"/>
        <end position="334"/>
    </location>
</feature>
<feature type="compositionally biased region" description="Basic and acidic residues" evidence="2">
    <location>
        <begin position="766"/>
        <end position="783"/>
    </location>
</feature>
<proteinExistence type="predicted"/>
<evidence type="ECO:0000256" key="2">
    <source>
        <dbReference type="SAM" id="MobiDB-lite"/>
    </source>
</evidence>
<sequence>MSVLYVLTHRVHLFLAYLSNPSETSFRSYLTEQSFRHHLSRLDDPTDSDNTESNESPESLSPSSSSSSSSSSNQSTTSTFRSLESGSSAFHFSNRAAVALRTPRHTFHSFGFFTIAAVIPSPTHKVHPSSRHSPSLVPSSASARITSVTSDPDLISVKEAWFIGAFGKWWRGGFVDPAWPPHPTSHSKSDEEGWSSGILNIKALDKLDDYDGLPFPTTTHNSRTPQRSAPPRLRSRDRSSSCLHRSSTPPPLPKSAVLPLHTPKHTQPLATPQSPPSHQRSFPSHYPHSPSSTPCGPSQSFDAIPAVAELTRQLSQARALNLELRNQLSEHTNTATAADAALSAELISVREAKRVEDAIRGELKARTKTLEDSRRAAEAGKRDAERRLLAIQKTKAEAGTRIDKLGEEIRALEAQVREDEAAALAVGEAAAQEELDIRSRVKRRKREVRVAEEVVTALNMRVRELEESIEREGVALVAARERAEALWRERERNKHGFILLKKPQDVWEPIPTAESSLATPALETRMCHELLDPFPTPLEKDSDRERERGSSGTVSTRSSPHLHALSAAPAPSVVGYNPTPQAQLQPTGAPEPLARLAKGYAIFDEDLASLSNPSHVSKFLPPVGPDVDTNSPNHPLPRVPNGGLDGIPAPTAIKEIRPPEEILLETFQSDADAFLDRDWRRRLSIPESVSVVGSNMHGHAFPRIGDDSTEALEPFGTRPPPRHRITSDPMDVQRVWLSRTNSEAVSSLIAGVTPHEVQTRRWWKGAGKERRSTTDGIESRKGLNPDAKVFSFSHKPFLGIPTTSAFDSLNPSTSGFSTSGAASVSGTSSGSDSASTATTTTSNSTPGFFSGLAMRAFVPSPAEREALQRALGGSTNTSLERLPSLSEVGSMPTSPVLTSTQAHTTAASNPLGLPWFDIGPGGSARRSWLRDLGVSVPRPGKIKFSPWGDGDEDGIETDK</sequence>
<feature type="compositionally biased region" description="Low complexity" evidence="2">
    <location>
        <begin position="281"/>
        <end position="294"/>
    </location>
</feature>
<evidence type="ECO:0000313" key="3">
    <source>
        <dbReference type="EMBL" id="KAI0305648.1"/>
    </source>
</evidence>
<feature type="region of interest" description="Disordered" evidence="2">
    <location>
        <begin position="40"/>
        <end position="80"/>
    </location>
</feature>
<dbReference type="CDD" id="cd22265">
    <property type="entry name" value="UDM1_RNF168"/>
    <property type="match status" value="1"/>
</dbReference>
<feature type="region of interest" description="Disordered" evidence="2">
    <location>
        <begin position="814"/>
        <end position="845"/>
    </location>
</feature>
<organism evidence="3 4">
    <name type="scientific">Multifurca ochricompacta</name>
    <dbReference type="NCBI Taxonomy" id="376703"/>
    <lineage>
        <taxon>Eukaryota</taxon>
        <taxon>Fungi</taxon>
        <taxon>Dikarya</taxon>
        <taxon>Basidiomycota</taxon>
        <taxon>Agaricomycotina</taxon>
        <taxon>Agaricomycetes</taxon>
        <taxon>Russulales</taxon>
        <taxon>Russulaceae</taxon>
        <taxon>Multifurca</taxon>
    </lineage>
</organism>
<feature type="compositionally biased region" description="Acidic residues" evidence="2">
    <location>
        <begin position="949"/>
        <end position="959"/>
    </location>
</feature>
<feature type="region of interest" description="Disordered" evidence="2">
    <location>
        <begin position="870"/>
        <end position="896"/>
    </location>
</feature>
<evidence type="ECO:0000313" key="4">
    <source>
        <dbReference type="Proteomes" id="UP001203297"/>
    </source>
</evidence>
<keyword evidence="1" id="KW-0175">Coiled coil</keyword>
<reference evidence="3" key="1">
    <citation type="journal article" date="2022" name="New Phytol.">
        <title>Evolutionary transition to the ectomycorrhizal habit in the genomes of a hyperdiverse lineage of mushroom-forming fungi.</title>
        <authorList>
            <person name="Looney B."/>
            <person name="Miyauchi S."/>
            <person name="Morin E."/>
            <person name="Drula E."/>
            <person name="Courty P.E."/>
            <person name="Kohler A."/>
            <person name="Kuo A."/>
            <person name="LaButti K."/>
            <person name="Pangilinan J."/>
            <person name="Lipzen A."/>
            <person name="Riley R."/>
            <person name="Andreopoulos W."/>
            <person name="He G."/>
            <person name="Johnson J."/>
            <person name="Nolan M."/>
            <person name="Tritt A."/>
            <person name="Barry K.W."/>
            <person name="Grigoriev I.V."/>
            <person name="Nagy L.G."/>
            <person name="Hibbett D."/>
            <person name="Henrissat B."/>
            <person name="Matheny P.B."/>
            <person name="Labbe J."/>
            <person name="Martin F.M."/>
        </authorList>
    </citation>
    <scope>NUCLEOTIDE SEQUENCE</scope>
    <source>
        <strain evidence="3">BPL690</strain>
    </source>
</reference>
<feature type="region of interest" description="Disordered" evidence="2">
    <location>
        <begin position="532"/>
        <end position="563"/>
    </location>
</feature>
<feature type="compositionally biased region" description="Basic and acidic residues" evidence="2">
    <location>
        <begin position="538"/>
        <end position="549"/>
    </location>
</feature>
<keyword evidence="4" id="KW-1185">Reference proteome</keyword>
<name>A0AAD4M9S3_9AGAM</name>
<protein>
    <recommendedName>
        <fullName evidence="5">Proteophosphoglycan ppg4</fullName>
    </recommendedName>
</protein>
<dbReference type="EMBL" id="WTXG01000005">
    <property type="protein sequence ID" value="KAI0305648.1"/>
    <property type="molecule type" value="Genomic_DNA"/>
</dbReference>
<evidence type="ECO:0000256" key="1">
    <source>
        <dbReference type="SAM" id="Coils"/>
    </source>
</evidence>
<dbReference type="Proteomes" id="UP001203297">
    <property type="component" value="Unassembled WGS sequence"/>
</dbReference>